<organism evidence="1 2">
    <name type="scientific">Candidatus Scalindua brodae</name>
    <dbReference type="NCBI Taxonomy" id="237368"/>
    <lineage>
        <taxon>Bacteria</taxon>
        <taxon>Pseudomonadati</taxon>
        <taxon>Planctomycetota</taxon>
        <taxon>Candidatus Brocadiia</taxon>
        <taxon>Candidatus Brocadiales</taxon>
        <taxon>Candidatus Scalinduaceae</taxon>
        <taxon>Candidatus Scalindua</taxon>
    </lineage>
</organism>
<sequence>MDDLDKQKKRLIKILGGKESDTEKNLNSTNKYYNYLKVNINYPCKLTGIEDFPWEERFLLGYGDEEEYEELKKENPSYADSFELIELLEPENTDIFAKVRRISDNRMFKIRMDWLTTENEENPNYQLLEDYSSWWVNY</sequence>
<dbReference type="AlphaFoldDB" id="A0A0B0EJS6"/>
<dbReference type="Proteomes" id="UP000030652">
    <property type="component" value="Unassembled WGS sequence"/>
</dbReference>
<protein>
    <submittedName>
        <fullName evidence="1">Uncharacterized protein</fullName>
    </submittedName>
</protein>
<name>A0A0B0EJS6_9BACT</name>
<reference evidence="1 2" key="1">
    <citation type="submission" date="2014-10" db="EMBL/GenBank/DDBJ databases">
        <title>Draft genome of anammox bacterium scalindua brodae, obtained using differential coverage binning of sequence data from two enrichment reactors.</title>
        <authorList>
            <person name="Speth D.R."/>
            <person name="Russ L."/>
            <person name="Kartal B."/>
            <person name="Op den Camp H.J."/>
            <person name="Dutilh B.E."/>
            <person name="Jetten M.S."/>
        </authorList>
    </citation>
    <scope>NUCLEOTIDE SEQUENCE [LARGE SCALE GENOMIC DNA]</scope>
    <source>
        <strain evidence="1">RU1</strain>
    </source>
</reference>
<evidence type="ECO:0000313" key="1">
    <source>
        <dbReference type="EMBL" id="KHE93302.1"/>
    </source>
</evidence>
<evidence type="ECO:0000313" key="2">
    <source>
        <dbReference type="Proteomes" id="UP000030652"/>
    </source>
</evidence>
<dbReference type="eggNOG" id="ENOG5032CXB">
    <property type="taxonomic scope" value="Bacteria"/>
</dbReference>
<comment type="caution">
    <text evidence="1">The sequence shown here is derived from an EMBL/GenBank/DDBJ whole genome shotgun (WGS) entry which is preliminary data.</text>
</comment>
<dbReference type="EMBL" id="JRYO01000063">
    <property type="protein sequence ID" value="KHE93302.1"/>
    <property type="molecule type" value="Genomic_DNA"/>
</dbReference>
<gene>
    <name evidence="1" type="ORF">SCABRO_00947</name>
</gene>
<accession>A0A0B0EJS6</accession>
<proteinExistence type="predicted"/>